<keyword evidence="1" id="KW-0614">Plasmid</keyword>
<dbReference type="Proteomes" id="UP001305787">
    <property type="component" value="Plasmid cp32-13"/>
</dbReference>
<keyword evidence="2" id="KW-1185">Reference proteome</keyword>
<sequence length="266" mass="29549">MAAKDKGQAKGPDSDGDLQLGLESEITDIAPRAKRQARRAEKDVQVENPYFESVKELDNILLKFKKYSKSMSSIENKVFGSSGSCFKSKNERINAYSFACSSFTDKIEEYFYDPENGFPYKRGVKLIPKDNSIYVEASVDTDVYGICVDVCEFSCTAYVLPITNNFGGYLVTKNPNIKSGEILDISDKGVIIKACGGPPTMINAYTLSDAFTVNFMPEDEYLKQIQAKSAKKEDYSINLIKVAIFGNRGFEKTIMPNAASPASRRQ</sequence>
<reference evidence="1" key="1">
    <citation type="submission" date="2024-11" db="EMBL/GenBank/DDBJ databases">
        <title>Sequencing of Borrelia variable plasmids from multiple Borrelia sensu lato isolates.</title>
        <authorList>
            <person name="Mongodin E.F."/>
            <person name="Rudenko N."/>
            <person name="Fraser C.M."/>
            <person name="Schutzer S."/>
            <person name="Luft B."/>
            <person name="Morgan R."/>
            <person name="Casjens S."/>
            <person name="Qiu W."/>
        </authorList>
    </citation>
    <scope>NUCLEOTIDE SEQUENCE</scope>
    <source>
        <strain evidence="1">21038</strain>
    </source>
</reference>
<gene>
    <name evidence="1" type="ORF">QIA45_05985</name>
</gene>
<evidence type="ECO:0000313" key="2">
    <source>
        <dbReference type="Proteomes" id="UP001305787"/>
    </source>
</evidence>
<evidence type="ECO:0000313" key="1">
    <source>
        <dbReference type="EMBL" id="XOU13414.1"/>
    </source>
</evidence>
<organism evidence="1 2">
    <name type="scientific">Borrelia andersonii</name>
    <name type="common">Borreliella andersonii</name>
    <dbReference type="NCBI Taxonomy" id="42109"/>
    <lineage>
        <taxon>Bacteria</taxon>
        <taxon>Pseudomonadati</taxon>
        <taxon>Spirochaetota</taxon>
        <taxon>Spirochaetia</taxon>
        <taxon>Spirochaetales</taxon>
        <taxon>Borreliaceae</taxon>
        <taxon>Borreliella</taxon>
    </lineage>
</organism>
<geneLocation type="plasmid" evidence="1 2">
    <name>cp32-13</name>
</geneLocation>
<dbReference type="EMBL" id="CP179269">
    <property type="protein sequence ID" value="XOU13414.1"/>
    <property type="molecule type" value="Genomic_DNA"/>
</dbReference>
<protein>
    <submittedName>
        <fullName evidence="1">DUF228 domain-containing protein</fullName>
    </submittedName>
</protein>
<accession>A0ACD5G6L7</accession>
<proteinExistence type="predicted"/>
<name>A0ACD5G6L7_BORAD</name>